<dbReference type="EMBL" id="AZBU02000004">
    <property type="protein sequence ID" value="TKR82961.1"/>
    <property type="molecule type" value="Genomic_DNA"/>
</dbReference>
<feature type="compositionally biased region" description="Basic and acidic residues" evidence="1">
    <location>
        <begin position="78"/>
        <end position="88"/>
    </location>
</feature>
<name>A0A4U5NJU2_STECR</name>
<keyword evidence="3" id="KW-1185">Reference proteome</keyword>
<feature type="compositionally biased region" description="Low complexity" evidence="1">
    <location>
        <begin position="41"/>
        <end position="60"/>
    </location>
</feature>
<evidence type="ECO:0000313" key="2">
    <source>
        <dbReference type="EMBL" id="TKR82961.1"/>
    </source>
</evidence>
<comment type="caution">
    <text evidence="2">The sequence shown here is derived from an EMBL/GenBank/DDBJ whole genome shotgun (WGS) entry which is preliminary data.</text>
</comment>
<dbReference type="AlphaFoldDB" id="A0A4U5NJU2"/>
<protein>
    <submittedName>
        <fullName evidence="2">Uncharacterized protein</fullName>
    </submittedName>
</protein>
<feature type="compositionally biased region" description="Basic residues" evidence="1">
    <location>
        <begin position="13"/>
        <end position="38"/>
    </location>
</feature>
<organism evidence="2 3">
    <name type="scientific">Steinernema carpocapsae</name>
    <name type="common">Entomopathogenic nematode</name>
    <dbReference type="NCBI Taxonomy" id="34508"/>
    <lineage>
        <taxon>Eukaryota</taxon>
        <taxon>Metazoa</taxon>
        <taxon>Ecdysozoa</taxon>
        <taxon>Nematoda</taxon>
        <taxon>Chromadorea</taxon>
        <taxon>Rhabditida</taxon>
        <taxon>Tylenchina</taxon>
        <taxon>Panagrolaimomorpha</taxon>
        <taxon>Strongyloidoidea</taxon>
        <taxon>Steinernematidae</taxon>
        <taxon>Steinernema</taxon>
    </lineage>
</organism>
<reference evidence="2 3" key="1">
    <citation type="journal article" date="2015" name="Genome Biol.">
        <title>Comparative genomics of Steinernema reveals deeply conserved gene regulatory networks.</title>
        <authorList>
            <person name="Dillman A.R."/>
            <person name="Macchietto M."/>
            <person name="Porter C.F."/>
            <person name="Rogers A."/>
            <person name="Williams B."/>
            <person name="Antoshechkin I."/>
            <person name="Lee M.M."/>
            <person name="Goodwin Z."/>
            <person name="Lu X."/>
            <person name="Lewis E.E."/>
            <person name="Goodrich-Blair H."/>
            <person name="Stock S.P."/>
            <person name="Adams B.J."/>
            <person name="Sternberg P.W."/>
            <person name="Mortazavi A."/>
        </authorList>
    </citation>
    <scope>NUCLEOTIDE SEQUENCE [LARGE SCALE GENOMIC DNA]</scope>
    <source>
        <strain evidence="2 3">ALL</strain>
    </source>
</reference>
<feature type="compositionally biased region" description="Basic and acidic residues" evidence="1">
    <location>
        <begin position="1"/>
        <end position="12"/>
    </location>
</feature>
<evidence type="ECO:0000313" key="3">
    <source>
        <dbReference type="Proteomes" id="UP000298663"/>
    </source>
</evidence>
<dbReference type="Proteomes" id="UP000298663">
    <property type="component" value="Unassembled WGS sequence"/>
</dbReference>
<reference evidence="2 3" key="2">
    <citation type="journal article" date="2019" name="G3 (Bethesda)">
        <title>Hybrid Assembly of the Genome of the Entomopathogenic Nematode Steinernema carpocapsae Identifies the X-Chromosome.</title>
        <authorList>
            <person name="Serra L."/>
            <person name="Macchietto M."/>
            <person name="Macias-Munoz A."/>
            <person name="McGill C.J."/>
            <person name="Rodriguez I.M."/>
            <person name="Rodriguez B."/>
            <person name="Murad R."/>
            <person name="Mortazavi A."/>
        </authorList>
    </citation>
    <scope>NUCLEOTIDE SEQUENCE [LARGE SCALE GENOMIC DNA]</scope>
    <source>
        <strain evidence="2 3">ALL</strain>
    </source>
</reference>
<evidence type="ECO:0000256" key="1">
    <source>
        <dbReference type="SAM" id="MobiDB-lite"/>
    </source>
</evidence>
<sequence length="88" mass="10544">MTQRKKADDDNARRRRRHRFRFWRKKEKKTKPPRRSRGRWSGADRGCRSSGGRCAARSRATNYVGVLWRNRSRRRRGRSEGAKKASEK</sequence>
<accession>A0A4U5NJU2</accession>
<feature type="region of interest" description="Disordered" evidence="1">
    <location>
        <begin position="1"/>
        <end position="88"/>
    </location>
</feature>
<proteinExistence type="predicted"/>
<gene>
    <name evidence="2" type="ORF">L596_016628</name>
</gene>